<protein>
    <submittedName>
        <fullName evidence="4">Uncharacterized protein</fullName>
    </submittedName>
</protein>
<dbReference type="PANTHER" id="PTHR22838:SF0">
    <property type="entry name" value="WD REPEAT-CONTAINING PROTEIN 26"/>
    <property type="match status" value="1"/>
</dbReference>
<dbReference type="InterPro" id="IPR051350">
    <property type="entry name" value="WD_repeat-ST_regulator"/>
</dbReference>
<dbReference type="Pfam" id="PF00400">
    <property type="entry name" value="WD40"/>
    <property type="match status" value="2"/>
</dbReference>
<dbReference type="SMART" id="SM00320">
    <property type="entry name" value="WD40"/>
    <property type="match status" value="3"/>
</dbReference>
<dbReference type="InterPro" id="IPR015943">
    <property type="entry name" value="WD40/YVTN_repeat-like_dom_sf"/>
</dbReference>
<organism evidence="4">
    <name type="scientific">Alexandrium monilatum</name>
    <dbReference type="NCBI Taxonomy" id="311494"/>
    <lineage>
        <taxon>Eukaryota</taxon>
        <taxon>Sar</taxon>
        <taxon>Alveolata</taxon>
        <taxon>Dinophyceae</taxon>
        <taxon>Gonyaulacales</taxon>
        <taxon>Pyrocystaceae</taxon>
        <taxon>Alexandrium</taxon>
    </lineage>
</organism>
<dbReference type="SUPFAM" id="SSF50998">
    <property type="entry name" value="Quinoprotein alcohol dehydrogenase-like"/>
    <property type="match status" value="1"/>
</dbReference>
<dbReference type="PANTHER" id="PTHR22838">
    <property type="entry name" value="WD REPEAT PROTEIN 26-RELATED"/>
    <property type="match status" value="1"/>
</dbReference>
<dbReference type="EMBL" id="HBNR01019864">
    <property type="protein sequence ID" value="CAE4573576.1"/>
    <property type="molecule type" value="Transcribed_RNA"/>
</dbReference>
<dbReference type="PROSITE" id="PS50082">
    <property type="entry name" value="WD_REPEATS_2"/>
    <property type="match status" value="1"/>
</dbReference>
<evidence type="ECO:0000256" key="3">
    <source>
        <dbReference type="PROSITE-ProRule" id="PRU00221"/>
    </source>
</evidence>
<feature type="repeat" description="WD" evidence="3">
    <location>
        <begin position="535"/>
        <end position="573"/>
    </location>
</feature>
<keyword evidence="1 3" id="KW-0853">WD repeat</keyword>
<keyword evidence="2" id="KW-0677">Repeat</keyword>
<evidence type="ECO:0000256" key="1">
    <source>
        <dbReference type="ARBA" id="ARBA00022574"/>
    </source>
</evidence>
<evidence type="ECO:0000313" key="4">
    <source>
        <dbReference type="EMBL" id="CAE4573576.1"/>
    </source>
</evidence>
<gene>
    <name evidence="4" type="ORF">AMON00008_LOCUS13195</name>
</gene>
<dbReference type="PROSITE" id="PS50294">
    <property type="entry name" value="WD_REPEATS_REGION"/>
    <property type="match status" value="1"/>
</dbReference>
<dbReference type="AlphaFoldDB" id="A0A7S4Q838"/>
<evidence type="ECO:0000256" key="2">
    <source>
        <dbReference type="ARBA" id="ARBA00022737"/>
    </source>
</evidence>
<reference evidence="4" key="1">
    <citation type="submission" date="2021-01" db="EMBL/GenBank/DDBJ databases">
        <authorList>
            <person name="Corre E."/>
            <person name="Pelletier E."/>
            <person name="Niang G."/>
            <person name="Scheremetjew M."/>
            <person name="Finn R."/>
            <person name="Kale V."/>
            <person name="Holt S."/>
            <person name="Cochrane G."/>
            <person name="Meng A."/>
            <person name="Brown T."/>
            <person name="Cohen L."/>
        </authorList>
    </citation>
    <scope>NUCLEOTIDE SEQUENCE</scope>
    <source>
        <strain evidence="4">CCMP3105</strain>
    </source>
</reference>
<dbReference type="InterPro" id="IPR011047">
    <property type="entry name" value="Quinoprotein_ADH-like_sf"/>
</dbReference>
<sequence>MQGGPPRLRLDELNFGPQQRLHILDFLPAREVARWSVCSRASSSDAVGTVGELLWNSVYDNTCRLHGPASAHIRALVARPCGDAAVGCRVAVYSAERDAYLCGTVQAFDLQRNAYLVQYDLPPGTDEASQVWETERRRDEAARLNPLLWSQNRFRFLTLPTDPDSAPSTPGADDKLVAPRSELLRFSSWRDELHHTVANTPCRGKACICDAKDEVLFVTFSPCGSLLASCSRDKITRAYRLDARGWPSLIASLRHESTVLRAHWWPEPPHNRITVSTGGPGERAFAEVWDLDPCVCVMQVLSVPFDIYAAAVRWPSPDGPWAVLAGGGRDFLRSGVQEMKVYRPPPPGSAAHSKPPPPPVRLRLPLGLTSNNYCHCPEAAPPGKSAGLVAALTGTGAIQCDAVVLFELPQVDAWTDEPLSVSLRVHTLPSRAVLSVRWAPDGGLLLVNTRPRIGPCSQPRQAAPPLSTAIELLVLEPEGLTTLSVHGGHFAFTPSEAPFILHTDAWANNDIVASGGEDHCVHVWHRRHRRQLQRLEGHSQAVNAVSWSATHKLLASASDDHRVILWACGSGEA</sequence>
<dbReference type="Gene3D" id="2.130.10.10">
    <property type="entry name" value="YVTN repeat-like/Quinoprotein amine dehydrogenase"/>
    <property type="match status" value="2"/>
</dbReference>
<proteinExistence type="predicted"/>
<name>A0A7S4Q838_9DINO</name>
<dbReference type="InterPro" id="IPR001680">
    <property type="entry name" value="WD40_rpt"/>
</dbReference>
<accession>A0A7S4Q838</accession>